<gene>
    <name evidence="4" type="ORF">BEWA_033490</name>
</gene>
<dbReference type="GeneID" id="15803297"/>
<dbReference type="InterPro" id="IPR036603">
    <property type="entry name" value="RBP11-like"/>
</dbReference>
<dbReference type="AlphaFoldDB" id="L0AZS1"/>
<keyword evidence="1 4" id="KW-0240">DNA-directed RNA polymerase</keyword>
<dbReference type="OrthoDB" id="360088at2759"/>
<accession>L0AZS1</accession>
<reference evidence="4 5" key="1">
    <citation type="journal article" date="2012" name="BMC Genomics">
        <title>Comparative genomic analysis and phylogenetic position of Theileria equi.</title>
        <authorList>
            <person name="Kappmeyer L.S."/>
            <person name="Thiagarajan M."/>
            <person name="Herndon D.R."/>
            <person name="Ramsay J.D."/>
            <person name="Caler E."/>
            <person name="Djikeng A."/>
            <person name="Gillespie J.J."/>
            <person name="Lau A.O."/>
            <person name="Roalson E.H."/>
            <person name="Silva J.C."/>
            <person name="Silva M.G."/>
            <person name="Suarez C.E."/>
            <person name="Ueti M.W."/>
            <person name="Nene V.M."/>
            <person name="Mealey R.H."/>
            <person name="Knowles D.P."/>
            <person name="Brayton K.A."/>
        </authorList>
    </citation>
    <scope>NUCLEOTIDE SEQUENCE [LARGE SCALE GENOMIC DNA]</scope>
    <source>
        <strain evidence="4 5">WA</strain>
    </source>
</reference>
<dbReference type="EMBL" id="CP001669">
    <property type="protein sequence ID" value="AFZ80496.1"/>
    <property type="molecule type" value="Genomic_DNA"/>
</dbReference>
<dbReference type="STRING" id="1537102.L0AZS1"/>
<dbReference type="InterPro" id="IPR011263">
    <property type="entry name" value="DNA-dir_RNA_pol_RpoA/D/Rpb3"/>
</dbReference>
<evidence type="ECO:0000256" key="1">
    <source>
        <dbReference type="ARBA" id="ARBA00022478"/>
    </source>
</evidence>
<name>L0AZS1_THEEQ</name>
<dbReference type="SUPFAM" id="SSF56553">
    <property type="entry name" value="Insert subdomain of RNA polymerase alpha subunit"/>
    <property type="match status" value="1"/>
</dbReference>
<dbReference type="VEuPathDB" id="PiroplasmaDB:BEWA_033490"/>
<dbReference type="GO" id="GO:0000428">
    <property type="term" value="C:DNA-directed RNA polymerase complex"/>
    <property type="evidence" value="ECO:0007669"/>
    <property type="project" value="UniProtKB-KW"/>
</dbReference>
<dbReference type="GO" id="GO:0003899">
    <property type="term" value="F:DNA-directed RNA polymerase activity"/>
    <property type="evidence" value="ECO:0007669"/>
    <property type="project" value="InterPro"/>
</dbReference>
<evidence type="ECO:0000256" key="2">
    <source>
        <dbReference type="ARBA" id="ARBA00023163"/>
    </source>
</evidence>
<dbReference type="GO" id="GO:0006351">
    <property type="term" value="P:DNA-templated transcription"/>
    <property type="evidence" value="ECO:0007669"/>
    <property type="project" value="InterPro"/>
</dbReference>
<evidence type="ECO:0000313" key="4">
    <source>
        <dbReference type="EMBL" id="AFZ80496.1"/>
    </source>
</evidence>
<dbReference type="KEGG" id="beq:BEWA_033490"/>
<keyword evidence="2" id="KW-0804">Transcription</keyword>
<dbReference type="Gene3D" id="2.170.120.12">
    <property type="entry name" value="DNA-directed RNA polymerase, insert domain"/>
    <property type="match status" value="1"/>
</dbReference>
<dbReference type="InterPro" id="IPR036643">
    <property type="entry name" value="RNApol_insert_sf"/>
</dbReference>
<feature type="domain" description="DNA-directed RNA polymerase RpoA/D/Rpb3-type" evidence="3">
    <location>
        <begin position="252"/>
        <end position="482"/>
    </location>
</feature>
<dbReference type="SUPFAM" id="SSF55257">
    <property type="entry name" value="RBP11-like subunits of RNA polymerase"/>
    <property type="match status" value="1"/>
</dbReference>
<dbReference type="SMART" id="SM00662">
    <property type="entry name" value="RPOLD"/>
    <property type="match status" value="1"/>
</dbReference>
<dbReference type="RefSeq" id="XP_004830162.1">
    <property type="nucleotide sequence ID" value="XM_004830105.1"/>
</dbReference>
<protein>
    <submittedName>
        <fullName evidence="4">DNA-directed RNA polymerase, subunit alpha, putative</fullName>
    </submittedName>
</protein>
<organism evidence="4 5">
    <name type="scientific">Theileria equi strain WA</name>
    <dbReference type="NCBI Taxonomy" id="1537102"/>
    <lineage>
        <taxon>Eukaryota</taxon>
        <taxon>Sar</taxon>
        <taxon>Alveolata</taxon>
        <taxon>Apicomplexa</taxon>
        <taxon>Aconoidasida</taxon>
        <taxon>Piroplasmida</taxon>
        <taxon>Theileriidae</taxon>
        <taxon>Theileria</taxon>
    </lineage>
</organism>
<evidence type="ECO:0000259" key="3">
    <source>
        <dbReference type="SMART" id="SM00662"/>
    </source>
</evidence>
<dbReference type="GO" id="GO:0046983">
    <property type="term" value="F:protein dimerization activity"/>
    <property type="evidence" value="ECO:0007669"/>
    <property type="project" value="InterPro"/>
</dbReference>
<sequence length="665" mass="76278">MKNVIKIILFLYLSQYYSYSTLIYRKIEGRGASAYLHPSSSSLFAGRKKPGIWKEKTLERSIIYKRYENDTSLKGLNPKNVELHPKVLGNVEKKITPEQEENLVNKGFIDGDRNTWRNWHVMTQGQWEDIGSPVLPQSDSNISITEPYALRKPLKYWGFMRGVDSNIKSYPRYWEYYNEIYGKIDVGKYGGNHPLFTHTLFQPRWTIERDKGGLGYDDVRSFEGWIGMSPETATRVKTASDIIKIPDTGRLYQKFYLGPYPVTMGWTIGSLLKVITQSRCPGHSIVAIKIHNMNEDTTVPGVADDLLNIALNLKGVALETIEPGKEARIRTKVKGPSLLCAGGLQWPSFVRLASPETYITKIEEGAELDIELKIEWGRGLWMADNKGLLKHEEGSDSLCLKRRNIKEVDEEGFYPNSAVFGGCRMIRLAVHKLMGKRWCLKTHTCPDPMDQLVVEIWTDVSTTPKAVLEFGLMETIAWLVEMKRQISQDTNFDREDEELKDIWEKIDKYDSIKYRQKLMGGPPVVSLHEANIIPGLKESDCDYLEDQEPHKPPHAPFALPKIPPQPPDQDTLEWLARELQDEEYTDPTQINAKNFEKFISEYGDTFENKDINVIPVDKEVIESLRMCGLNRVGEIMNLTYHELSNFPGLNMDIAKQIKEYLDKNK</sequence>
<proteinExistence type="predicted"/>
<dbReference type="Pfam" id="PF01000">
    <property type="entry name" value="RNA_pol_A_bac"/>
    <property type="match status" value="1"/>
</dbReference>
<dbReference type="InterPro" id="IPR011262">
    <property type="entry name" value="DNA-dir_RNA_pol_insert"/>
</dbReference>
<keyword evidence="5" id="KW-1185">Reference proteome</keyword>
<dbReference type="eggNOG" id="ENOG502RZXA">
    <property type="taxonomic scope" value="Eukaryota"/>
</dbReference>
<evidence type="ECO:0000313" key="5">
    <source>
        <dbReference type="Proteomes" id="UP000031512"/>
    </source>
</evidence>
<dbReference type="Proteomes" id="UP000031512">
    <property type="component" value="Chromosome 1"/>
</dbReference>
<dbReference type="Gene3D" id="3.30.1360.10">
    <property type="entry name" value="RNA polymerase, RBP11-like subunit"/>
    <property type="match status" value="1"/>
</dbReference>